<evidence type="ECO:0000256" key="1">
    <source>
        <dbReference type="SAM" id="Phobius"/>
    </source>
</evidence>
<dbReference type="EMBL" id="PCWS01000099">
    <property type="protein sequence ID" value="PIR08148.1"/>
    <property type="molecule type" value="Genomic_DNA"/>
</dbReference>
<feature type="transmembrane region" description="Helical" evidence="1">
    <location>
        <begin position="145"/>
        <end position="163"/>
    </location>
</feature>
<evidence type="ECO:0000313" key="2">
    <source>
        <dbReference type="EMBL" id="PIR08148.1"/>
    </source>
</evidence>
<gene>
    <name evidence="2" type="ORF">COV53_04535</name>
</gene>
<comment type="caution">
    <text evidence="2">The sequence shown here is derived from an EMBL/GenBank/DDBJ whole genome shotgun (WGS) entry which is preliminary data.</text>
</comment>
<organism evidence="2 3">
    <name type="scientific">Candidatus Gottesmanbacteria bacterium CG11_big_fil_rev_8_21_14_0_20_37_11</name>
    <dbReference type="NCBI Taxonomy" id="1974575"/>
    <lineage>
        <taxon>Bacteria</taxon>
        <taxon>Candidatus Gottesmaniibacteriota</taxon>
    </lineage>
</organism>
<feature type="transmembrane region" description="Helical" evidence="1">
    <location>
        <begin position="12"/>
        <end position="33"/>
    </location>
</feature>
<reference evidence="2 3" key="1">
    <citation type="submission" date="2017-09" db="EMBL/GenBank/DDBJ databases">
        <title>Depth-based differentiation of microbial function through sediment-hosted aquifers and enrichment of novel symbionts in the deep terrestrial subsurface.</title>
        <authorList>
            <person name="Probst A.J."/>
            <person name="Ladd B."/>
            <person name="Jarett J.K."/>
            <person name="Geller-Mcgrath D.E."/>
            <person name="Sieber C.M."/>
            <person name="Emerson J.B."/>
            <person name="Anantharaman K."/>
            <person name="Thomas B.C."/>
            <person name="Malmstrom R."/>
            <person name="Stieglmeier M."/>
            <person name="Klingl A."/>
            <person name="Woyke T."/>
            <person name="Ryan C.M."/>
            <person name="Banfield J.F."/>
        </authorList>
    </citation>
    <scope>NUCLEOTIDE SEQUENCE [LARGE SCALE GENOMIC DNA]</scope>
    <source>
        <strain evidence="2">CG11_big_fil_rev_8_21_14_0_20_37_11</strain>
    </source>
</reference>
<evidence type="ECO:0008006" key="4">
    <source>
        <dbReference type="Google" id="ProtNLM"/>
    </source>
</evidence>
<proteinExistence type="predicted"/>
<feature type="transmembrane region" description="Helical" evidence="1">
    <location>
        <begin position="282"/>
        <end position="300"/>
    </location>
</feature>
<feature type="transmembrane region" description="Helical" evidence="1">
    <location>
        <begin position="197"/>
        <end position="213"/>
    </location>
</feature>
<feature type="transmembrane region" description="Helical" evidence="1">
    <location>
        <begin position="225"/>
        <end position="244"/>
    </location>
</feature>
<name>A0A2H0NGW5_9BACT</name>
<keyword evidence="1" id="KW-0472">Membrane</keyword>
<keyword evidence="1" id="KW-1133">Transmembrane helix</keyword>
<protein>
    <recommendedName>
        <fullName evidence="4">Glycosyltransferase RgtA/B/C/D-like domain-containing protein</fullName>
    </recommendedName>
</protein>
<feature type="transmembrane region" description="Helical" evidence="1">
    <location>
        <begin position="348"/>
        <end position="368"/>
    </location>
</feature>
<sequence>MLNIISKIFNNNRIYFILTAVLFVCFSVSRIYVRSVNELGTDEIEQVSNLISFKHLLEYLPRIPGGAPGHYFITLPLNIVFPQNKYILGLPGLISQAIVFLFIPYIINILGITDKRKIRIVSMITRIGFVFNPTLTFQAMEVRPYSMLSFLWFVSVIFVNKIINFKKNQNGRSEIIIKSIVSVLSLSMILIWHYYGLIMVFTMYIYLYIFRDRRNLSDLLNIKRIPNLILLTGVLCVLPVWTYFSKGSFTYNFNAIENLPISISTEGIVYKGVVQGITWRNYYYSWFFLVVLFIFITYSLSYCCRKISYERTVVFKSVKIMITSVLLPIILIFTLDIFNRYWFLLRQFSWTIIPFYISLGVFISGLRIRSAKPG</sequence>
<keyword evidence="1" id="KW-0812">Transmembrane</keyword>
<dbReference type="Proteomes" id="UP000230707">
    <property type="component" value="Unassembled WGS sequence"/>
</dbReference>
<dbReference type="AlphaFoldDB" id="A0A2H0NGW5"/>
<feature type="transmembrane region" description="Helical" evidence="1">
    <location>
        <begin position="86"/>
        <end position="108"/>
    </location>
</feature>
<feature type="transmembrane region" description="Helical" evidence="1">
    <location>
        <begin position="320"/>
        <end position="342"/>
    </location>
</feature>
<evidence type="ECO:0000313" key="3">
    <source>
        <dbReference type="Proteomes" id="UP000230707"/>
    </source>
</evidence>
<accession>A0A2H0NGW5</accession>